<dbReference type="Pfam" id="PF00171">
    <property type="entry name" value="Aldedh"/>
    <property type="match status" value="1"/>
</dbReference>
<protein>
    <submittedName>
        <fullName evidence="4">Aldehyde dehydrogenase family protein</fullName>
    </submittedName>
</protein>
<dbReference type="PANTHER" id="PTHR42991:SF1">
    <property type="entry name" value="ALDEHYDE DEHYDROGENASE"/>
    <property type="match status" value="1"/>
</dbReference>
<evidence type="ECO:0000256" key="2">
    <source>
        <dbReference type="ARBA" id="ARBA00023002"/>
    </source>
</evidence>
<keyword evidence="2" id="KW-0560">Oxidoreductase</keyword>
<comment type="caution">
    <text evidence="4">The sequence shown here is derived from an EMBL/GenBank/DDBJ whole genome shotgun (WGS) entry which is preliminary data.</text>
</comment>
<dbReference type="GO" id="GO:0008911">
    <property type="term" value="F:lactaldehyde dehydrogenase (NAD+) activity"/>
    <property type="evidence" value="ECO:0007669"/>
    <property type="project" value="TreeGrafter"/>
</dbReference>
<dbReference type="AlphaFoldDB" id="A0A7C4YG72"/>
<evidence type="ECO:0000256" key="1">
    <source>
        <dbReference type="ARBA" id="ARBA00009986"/>
    </source>
</evidence>
<dbReference type="InterPro" id="IPR016161">
    <property type="entry name" value="Ald_DH/histidinol_DH"/>
</dbReference>
<dbReference type="SUPFAM" id="SSF53720">
    <property type="entry name" value="ALDH-like"/>
    <property type="match status" value="1"/>
</dbReference>
<dbReference type="PANTHER" id="PTHR42991">
    <property type="entry name" value="ALDEHYDE DEHYDROGENASE"/>
    <property type="match status" value="1"/>
</dbReference>
<dbReference type="EMBL" id="DTHG01000077">
    <property type="protein sequence ID" value="HGW92085.1"/>
    <property type="molecule type" value="Genomic_DNA"/>
</dbReference>
<dbReference type="InterPro" id="IPR015590">
    <property type="entry name" value="Aldehyde_DH_dom"/>
</dbReference>
<evidence type="ECO:0000313" key="4">
    <source>
        <dbReference type="EMBL" id="HGW92085.1"/>
    </source>
</evidence>
<name>A0A7C4YG72_UNCW3</name>
<dbReference type="Gene3D" id="3.40.309.10">
    <property type="entry name" value="Aldehyde Dehydrogenase, Chain A, domain 2"/>
    <property type="match status" value="1"/>
</dbReference>
<organism evidence="4">
    <name type="scientific">candidate division WOR-3 bacterium</name>
    <dbReference type="NCBI Taxonomy" id="2052148"/>
    <lineage>
        <taxon>Bacteria</taxon>
        <taxon>Bacteria division WOR-3</taxon>
    </lineage>
</organism>
<sequence>MEKGNSKFIDSGFFVNNNWIKKNDKIDVFNPYNNEKIGSVANCSIEDVDNVIRASLNAFKTFKNSPSYVRANILRNIANKLREKKEDIAKTITLESGKAIRFSRIEVDRAIETFNFAADEAETLCGETIPMDAAKGGEGRIGFYLRVPLGVAAGITPFNFPLNLPAHKIAPAIAAGDTIVWKPSSLTPLTAVLFGEIIEEINVPKGLINIVFGEGEKIGEYLASHPDIKILSFTGSVPVGEKLHSLAGMKRVLLELGSNSAMIIDESAKNMDEIVSKSVVGSFANAGQICISIQRIYVHKSLFNEFCERFVESSKNVKVGNPFDEDVLYGPMITESKAKEVEEIVYKCISDGAKPLLLGKREGSIIYPTILTDVTPEMEVVSKEIFAPVVSVMPFNTFEEAIELVNSSDYGLNVGIYTENIHNILYAIKECEIGSIIVNDYPTFRIDNMPYGGVKKSGIGREGPHFAIDEYTEIKFVSFK</sequence>
<evidence type="ECO:0000259" key="3">
    <source>
        <dbReference type="Pfam" id="PF00171"/>
    </source>
</evidence>
<dbReference type="FunFam" id="3.40.605.10:FF:000007">
    <property type="entry name" value="NAD/NADP-dependent betaine aldehyde dehydrogenase"/>
    <property type="match status" value="1"/>
</dbReference>
<gene>
    <name evidence="4" type="ORF">ENV67_06065</name>
</gene>
<dbReference type="InterPro" id="IPR016162">
    <property type="entry name" value="Ald_DH_N"/>
</dbReference>
<dbReference type="InterPro" id="IPR051020">
    <property type="entry name" value="ALDH-related_metabolic_enz"/>
</dbReference>
<dbReference type="Gene3D" id="3.40.605.10">
    <property type="entry name" value="Aldehyde Dehydrogenase, Chain A, domain 1"/>
    <property type="match status" value="1"/>
</dbReference>
<proteinExistence type="inferred from homology"/>
<dbReference type="InterPro" id="IPR016163">
    <property type="entry name" value="Ald_DH_C"/>
</dbReference>
<comment type="similarity">
    <text evidence="1">Belongs to the aldehyde dehydrogenase family.</text>
</comment>
<feature type="domain" description="Aldehyde dehydrogenase" evidence="3">
    <location>
        <begin position="19"/>
        <end position="477"/>
    </location>
</feature>
<reference evidence="4" key="1">
    <citation type="journal article" date="2020" name="mSystems">
        <title>Genome- and Community-Level Interaction Insights into Carbon Utilization and Element Cycling Functions of Hydrothermarchaeota in Hydrothermal Sediment.</title>
        <authorList>
            <person name="Zhou Z."/>
            <person name="Liu Y."/>
            <person name="Xu W."/>
            <person name="Pan J."/>
            <person name="Luo Z.H."/>
            <person name="Li M."/>
        </authorList>
    </citation>
    <scope>NUCLEOTIDE SEQUENCE [LARGE SCALE GENOMIC DNA]</scope>
    <source>
        <strain evidence="4">SpSt-780</strain>
    </source>
</reference>
<accession>A0A7C4YG72</accession>